<sequence length="119" mass="13656">MCRRTKKIRSKGMQVMMKPIDREKVAKELRAFAGAEAYVHSEATSYMFARNFKVSVTEAFIAGEGPYRAALRFDGHGWLRMEELTHYEADEQGRLLLAGYDERGRMNVALHLGKEPFPE</sequence>
<proteinExistence type="predicted"/>
<gene>
    <name evidence="1" type="ORF">DJ90_182</name>
</gene>
<dbReference type="InterPro" id="IPR014934">
    <property type="entry name" value="DUF1806"/>
</dbReference>
<dbReference type="Gene3D" id="2.70.180.10">
    <property type="entry name" value="Hypothetical protein YojF"/>
    <property type="match status" value="1"/>
</dbReference>
<dbReference type="Proteomes" id="UP000029278">
    <property type="component" value="Unassembled WGS sequence"/>
</dbReference>
<evidence type="ECO:0008006" key="3">
    <source>
        <dbReference type="Google" id="ProtNLM"/>
    </source>
</evidence>
<dbReference type="PATRIC" id="fig|44252.3.peg.4446"/>
<dbReference type="AlphaFoldDB" id="A0A090Z4R0"/>
<dbReference type="STRING" id="44252.DJ90_182"/>
<reference evidence="1 2" key="1">
    <citation type="submission" date="2014-04" db="EMBL/GenBank/DDBJ databases">
        <authorList>
            <person name="Bishop-Lilly K.A."/>
            <person name="Broomall S.M."/>
            <person name="Chain P.S."/>
            <person name="Chertkov O."/>
            <person name="Coyne S.R."/>
            <person name="Daligault H.E."/>
            <person name="Davenport K.W."/>
            <person name="Erkkila T."/>
            <person name="Frey K.G."/>
            <person name="Gibbons H.S."/>
            <person name="Gu W."/>
            <person name="Jaissle J."/>
            <person name="Johnson S.L."/>
            <person name="Koroleva G.I."/>
            <person name="Ladner J.T."/>
            <person name="Lo C.-C."/>
            <person name="Minogue T.D."/>
            <person name="Munk C."/>
            <person name="Palacios G.F."/>
            <person name="Redden C.L."/>
            <person name="Rosenzweig C.N."/>
            <person name="Scholz M.B."/>
            <person name="Teshima H."/>
            <person name="Xu Y."/>
        </authorList>
    </citation>
    <scope>NUCLEOTIDE SEQUENCE [LARGE SCALE GENOMIC DNA]</scope>
    <source>
        <strain evidence="1 2">8244</strain>
    </source>
</reference>
<name>A0A090Z4R0_PAEMA</name>
<dbReference type="SUPFAM" id="SSF89442">
    <property type="entry name" value="Hypothetical protein YojF"/>
    <property type="match status" value="1"/>
</dbReference>
<evidence type="ECO:0000313" key="2">
    <source>
        <dbReference type="Proteomes" id="UP000029278"/>
    </source>
</evidence>
<dbReference type="Pfam" id="PF08830">
    <property type="entry name" value="DUF1806"/>
    <property type="match status" value="1"/>
</dbReference>
<dbReference type="EMBL" id="JMQA01000038">
    <property type="protein sequence ID" value="KFN05597.1"/>
    <property type="molecule type" value="Genomic_DNA"/>
</dbReference>
<organism evidence="1 2">
    <name type="scientific">Paenibacillus macerans</name>
    <name type="common">Bacillus macerans</name>
    <dbReference type="NCBI Taxonomy" id="44252"/>
    <lineage>
        <taxon>Bacteria</taxon>
        <taxon>Bacillati</taxon>
        <taxon>Bacillota</taxon>
        <taxon>Bacilli</taxon>
        <taxon>Bacillales</taxon>
        <taxon>Paenibacillaceae</taxon>
        <taxon>Paenibacillus</taxon>
    </lineage>
</organism>
<evidence type="ECO:0000313" key="1">
    <source>
        <dbReference type="EMBL" id="KFN05597.1"/>
    </source>
</evidence>
<protein>
    <recommendedName>
        <fullName evidence="3">DUF1806 family protein</fullName>
    </recommendedName>
</protein>
<accession>A0A090Z4R0</accession>
<dbReference type="InterPro" id="IPR036492">
    <property type="entry name" value="YojF_sf"/>
</dbReference>
<comment type="caution">
    <text evidence="1">The sequence shown here is derived from an EMBL/GenBank/DDBJ whole genome shotgun (WGS) entry which is preliminary data.</text>
</comment>
<keyword evidence="2" id="KW-1185">Reference proteome</keyword>
<dbReference type="HOGENOM" id="CLU_135679_0_0_9"/>